<accession>A0ABU8FH73</accession>
<gene>
    <name evidence="1" type="ORF">WAZ07_12000</name>
</gene>
<comment type="caution">
    <text evidence="1">The sequence shown here is derived from an EMBL/GenBank/DDBJ whole genome shotgun (WGS) entry which is preliminary data.</text>
</comment>
<protein>
    <submittedName>
        <fullName evidence="1">Uncharacterized protein</fullName>
    </submittedName>
</protein>
<dbReference type="Proteomes" id="UP001372526">
    <property type="component" value="Unassembled WGS sequence"/>
</dbReference>
<proteinExistence type="predicted"/>
<name>A0ABU8FH73_9BACI</name>
<organism evidence="1 2">
    <name type="scientific">Bacillus bruguierae</name>
    <dbReference type="NCBI Taxonomy" id="3127667"/>
    <lineage>
        <taxon>Bacteria</taxon>
        <taxon>Bacillati</taxon>
        <taxon>Bacillota</taxon>
        <taxon>Bacilli</taxon>
        <taxon>Bacillales</taxon>
        <taxon>Bacillaceae</taxon>
        <taxon>Bacillus</taxon>
    </lineage>
</organism>
<keyword evidence="2" id="KW-1185">Reference proteome</keyword>
<dbReference type="EMBL" id="JBAWSX010000006">
    <property type="protein sequence ID" value="MEI4802037.1"/>
    <property type="molecule type" value="Genomic_DNA"/>
</dbReference>
<evidence type="ECO:0000313" key="1">
    <source>
        <dbReference type="EMBL" id="MEI4802037.1"/>
    </source>
</evidence>
<dbReference type="RefSeq" id="WP_336472649.1">
    <property type="nucleotide sequence ID" value="NZ_JBAWSX010000006.1"/>
</dbReference>
<evidence type="ECO:0000313" key="2">
    <source>
        <dbReference type="Proteomes" id="UP001372526"/>
    </source>
</evidence>
<sequence>MKNFAKVTLATFIGFCGIGAFSQTESVNAAGLDVTSQDSLNVNTSTAINKQSIIPEPKTIKHHHVKYEKRKYQSAENLPKEIYYSSEGFKGFISAVTIMDTEDYFIACYSGTVIRC</sequence>
<reference evidence="1 2" key="1">
    <citation type="submission" date="2024-01" db="EMBL/GenBank/DDBJ databases">
        <title>Seven novel Bacillus-like species.</title>
        <authorList>
            <person name="Liu G."/>
        </authorList>
    </citation>
    <scope>NUCLEOTIDE SEQUENCE [LARGE SCALE GENOMIC DNA]</scope>
    <source>
        <strain evidence="1 2">FJAT-51639</strain>
    </source>
</reference>